<dbReference type="PANTHER" id="PTHR46186:SF12">
    <property type="entry name" value="CYSTATIN C (AMYLOID ANGIOPATHY AND CEREBRAL HEMORRHAGE)-RELATED"/>
    <property type="match status" value="1"/>
</dbReference>
<dbReference type="OrthoDB" id="1908104at2759"/>
<evidence type="ECO:0000256" key="3">
    <source>
        <dbReference type="SAM" id="SignalP"/>
    </source>
</evidence>
<reference evidence="5 6" key="1">
    <citation type="submission" date="2019-06" db="EMBL/GenBank/DDBJ databases">
        <title>A chromosome-scale genome assembly of the striped catfish, Pangasianodon hypophthalmus.</title>
        <authorList>
            <person name="Wen M."/>
            <person name="Zahm M."/>
            <person name="Roques C."/>
            <person name="Cabau C."/>
            <person name="Klopp C."/>
            <person name="Donnadieu C."/>
            <person name="Jouanno E."/>
            <person name="Avarre J.-C."/>
            <person name="Campet M."/>
            <person name="Ha T.T.T."/>
            <person name="Dugue R."/>
            <person name="Lampietro C."/>
            <person name="Louis A."/>
            <person name="Herpin A."/>
            <person name="Echchiki A."/>
            <person name="Berthelot C."/>
            <person name="Parey E."/>
            <person name="Roest-Crollius H."/>
            <person name="Braasch I."/>
            <person name="Postlethwait J."/>
            <person name="Bobe J."/>
            <person name="Montfort J."/>
            <person name="Bouchez O."/>
            <person name="Begum T."/>
            <person name="Schartl M."/>
            <person name="Guiguen Y."/>
        </authorList>
    </citation>
    <scope>NUCLEOTIDE SEQUENCE [LARGE SCALE GENOMIC DNA]</scope>
    <source>
        <strain evidence="5 6">Indonesia</strain>
        <tissue evidence="5">Blood</tissue>
    </source>
</reference>
<comment type="caution">
    <text evidence="5">The sequence shown here is derived from an EMBL/GenBank/DDBJ whole genome shotgun (WGS) entry which is preliminary data.</text>
</comment>
<keyword evidence="2" id="KW-1015">Disulfide bond</keyword>
<evidence type="ECO:0000313" key="6">
    <source>
        <dbReference type="Proteomes" id="UP000327468"/>
    </source>
</evidence>
<sequence>MFVKVVAPLLAVFLAVASADLVGAPVDADINSPEVQDALRFAVAQYNAESDCIYTSQVVKVIKTQVQVVSGLKYIFTVEMAKTSCKKAEPENTCAINSDPAIAQPHECKLAVWSQPWLHSMMLIENTC</sequence>
<feature type="signal peptide" evidence="3">
    <location>
        <begin position="1"/>
        <end position="19"/>
    </location>
</feature>
<dbReference type="GO" id="GO:0031982">
    <property type="term" value="C:vesicle"/>
    <property type="evidence" value="ECO:0007669"/>
    <property type="project" value="TreeGrafter"/>
</dbReference>
<dbReference type="PROSITE" id="PS00287">
    <property type="entry name" value="CYSTATIN"/>
    <property type="match status" value="1"/>
</dbReference>
<evidence type="ECO:0000313" key="5">
    <source>
        <dbReference type="EMBL" id="KAB5582074.1"/>
    </source>
</evidence>
<evidence type="ECO:0000259" key="4">
    <source>
        <dbReference type="SMART" id="SM00043"/>
    </source>
</evidence>
<accession>A0A5N5PQU6</accession>
<dbReference type="PANTHER" id="PTHR46186">
    <property type="entry name" value="CYSTATIN"/>
    <property type="match status" value="1"/>
</dbReference>
<feature type="domain" description="Cystatin" evidence="4">
    <location>
        <begin position="20"/>
        <end position="128"/>
    </location>
</feature>
<evidence type="ECO:0000256" key="2">
    <source>
        <dbReference type="ARBA" id="ARBA00023157"/>
    </source>
</evidence>
<gene>
    <name evidence="5" type="ORF">PHYPO_G00182970</name>
</gene>
<dbReference type="InterPro" id="IPR018073">
    <property type="entry name" value="Prot_inh_cystat_CS"/>
</dbReference>
<proteinExistence type="inferred from homology"/>
<dbReference type="EMBL" id="VFJC01000004">
    <property type="protein sequence ID" value="KAB5582074.1"/>
    <property type="molecule type" value="Genomic_DNA"/>
</dbReference>
<feature type="chain" id="PRO_5024441050" description="Cystatin domain-containing protein" evidence="3">
    <location>
        <begin position="20"/>
        <end position="128"/>
    </location>
</feature>
<keyword evidence="3" id="KW-0732">Signal</keyword>
<dbReference type="GO" id="GO:0004869">
    <property type="term" value="F:cysteine-type endopeptidase inhibitor activity"/>
    <property type="evidence" value="ECO:0007669"/>
    <property type="project" value="InterPro"/>
</dbReference>
<dbReference type="AlphaFoldDB" id="A0A5N5PQU6"/>
<dbReference type="SMART" id="SM00043">
    <property type="entry name" value="CY"/>
    <property type="match status" value="1"/>
</dbReference>
<dbReference type="Gene3D" id="3.10.450.10">
    <property type="match status" value="1"/>
</dbReference>
<organism evidence="5 6">
    <name type="scientific">Pangasianodon hypophthalmus</name>
    <name type="common">Striped catfish</name>
    <name type="synonym">Helicophagus hypophthalmus</name>
    <dbReference type="NCBI Taxonomy" id="310915"/>
    <lineage>
        <taxon>Eukaryota</taxon>
        <taxon>Metazoa</taxon>
        <taxon>Chordata</taxon>
        <taxon>Craniata</taxon>
        <taxon>Vertebrata</taxon>
        <taxon>Euteleostomi</taxon>
        <taxon>Actinopterygii</taxon>
        <taxon>Neopterygii</taxon>
        <taxon>Teleostei</taxon>
        <taxon>Ostariophysi</taxon>
        <taxon>Siluriformes</taxon>
        <taxon>Pangasiidae</taxon>
        <taxon>Pangasianodon</taxon>
    </lineage>
</organism>
<dbReference type="GO" id="GO:0005737">
    <property type="term" value="C:cytoplasm"/>
    <property type="evidence" value="ECO:0007669"/>
    <property type="project" value="TreeGrafter"/>
</dbReference>
<dbReference type="CDD" id="cd00042">
    <property type="entry name" value="CY"/>
    <property type="match status" value="1"/>
</dbReference>
<dbReference type="InterPro" id="IPR000010">
    <property type="entry name" value="Cystatin_dom"/>
</dbReference>
<protein>
    <recommendedName>
        <fullName evidence="4">Cystatin domain-containing protein</fullName>
    </recommendedName>
</protein>
<evidence type="ECO:0000256" key="1">
    <source>
        <dbReference type="ARBA" id="ARBA00009403"/>
    </source>
</evidence>
<name>A0A5N5PQU6_PANHP</name>
<dbReference type="GO" id="GO:0005615">
    <property type="term" value="C:extracellular space"/>
    <property type="evidence" value="ECO:0007669"/>
    <property type="project" value="TreeGrafter"/>
</dbReference>
<dbReference type="FunFam" id="3.10.450.10:FF:000004">
    <property type="entry name" value="Cystatin C"/>
    <property type="match status" value="1"/>
</dbReference>
<comment type="similarity">
    <text evidence="1">Belongs to the cystatin family.</text>
</comment>
<dbReference type="Pfam" id="PF00031">
    <property type="entry name" value="Cystatin"/>
    <property type="match status" value="1"/>
</dbReference>
<dbReference type="InterPro" id="IPR046350">
    <property type="entry name" value="Cystatin_sf"/>
</dbReference>
<dbReference type="SUPFAM" id="SSF54403">
    <property type="entry name" value="Cystatin/monellin"/>
    <property type="match status" value="1"/>
</dbReference>
<keyword evidence="6" id="KW-1185">Reference proteome</keyword>
<dbReference type="Proteomes" id="UP000327468">
    <property type="component" value="Chromosome 3"/>
</dbReference>